<evidence type="ECO:0000256" key="2">
    <source>
        <dbReference type="SAM" id="SignalP"/>
    </source>
</evidence>
<accession>A0A4Z2F2E4</accession>
<keyword evidence="2" id="KW-0732">Signal</keyword>
<dbReference type="Proteomes" id="UP000314294">
    <property type="component" value="Unassembled WGS sequence"/>
</dbReference>
<feature type="signal peptide" evidence="2">
    <location>
        <begin position="1"/>
        <end position="23"/>
    </location>
</feature>
<sequence>MMGGASPVLALRALELAVQAAAARPAGGRRGGGASLSVQVEGGASGALLQVDALRAPLVTHVGRHEQRAGERRLRRRRHKEEEEEET</sequence>
<proteinExistence type="predicted"/>
<gene>
    <name evidence="3" type="ORF">EYF80_054442</name>
</gene>
<feature type="compositionally biased region" description="Basic and acidic residues" evidence="1">
    <location>
        <begin position="63"/>
        <end position="72"/>
    </location>
</feature>
<comment type="caution">
    <text evidence="3">The sequence shown here is derived from an EMBL/GenBank/DDBJ whole genome shotgun (WGS) entry which is preliminary data.</text>
</comment>
<reference evidence="3 4" key="1">
    <citation type="submission" date="2019-03" db="EMBL/GenBank/DDBJ databases">
        <title>First draft genome of Liparis tanakae, snailfish: a comprehensive survey of snailfish specific genes.</title>
        <authorList>
            <person name="Kim W."/>
            <person name="Song I."/>
            <person name="Jeong J.-H."/>
            <person name="Kim D."/>
            <person name="Kim S."/>
            <person name="Ryu S."/>
            <person name="Song J.Y."/>
            <person name="Lee S.K."/>
        </authorList>
    </citation>
    <scope>NUCLEOTIDE SEQUENCE [LARGE SCALE GENOMIC DNA]</scope>
    <source>
        <tissue evidence="3">Muscle</tissue>
    </source>
</reference>
<organism evidence="3 4">
    <name type="scientific">Liparis tanakae</name>
    <name type="common">Tanaka's snailfish</name>
    <dbReference type="NCBI Taxonomy" id="230148"/>
    <lineage>
        <taxon>Eukaryota</taxon>
        <taxon>Metazoa</taxon>
        <taxon>Chordata</taxon>
        <taxon>Craniata</taxon>
        <taxon>Vertebrata</taxon>
        <taxon>Euteleostomi</taxon>
        <taxon>Actinopterygii</taxon>
        <taxon>Neopterygii</taxon>
        <taxon>Teleostei</taxon>
        <taxon>Neoteleostei</taxon>
        <taxon>Acanthomorphata</taxon>
        <taxon>Eupercaria</taxon>
        <taxon>Perciformes</taxon>
        <taxon>Cottioidei</taxon>
        <taxon>Cottales</taxon>
        <taxon>Liparidae</taxon>
        <taxon>Liparis</taxon>
    </lineage>
</organism>
<feature type="chain" id="PRO_5021286661" evidence="2">
    <location>
        <begin position="24"/>
        <end position="87"/>
    </location>
</feature>
<dbReference type="EMBL" id="SRLO01001776">
    <property type="protein sequence ID" value="TNN35386.1"/>
    <property type="molecule type" value="Genomic_DNA"/>
</dbReference>
<evidence type="ECO:0000256" key="1">
    <source>
        <dbReference type="SAM" id="MobiDB-lite"/>
    </source>
</evidence>
<feature type="region of interest" description="Disordered" evidence="1">
    <location>
        <begin position="62"/>
        <end position="87"/>
    </location>
</feature>
<keyword evidence="4" id="KW-1185">Reference proteome</keyword>
<name>A0A4Z2F2E4_9TELE</name>
<evidence type="ECO:0000313" key="3">
    <source>
        <dbReference type="EMBL" id="TNN35386.1"/>
    </source>
</evidence>
<dbReference type="AlphaFoldDB" id="A0A4Z2F2E4"/>
<evidence type="ECO:0000313" key="4">
    <source>
        <dbReference type="Proteomes" id="UP000314294"/>
    </source>
</evidence>
<protein>
    <submittedName>
        <fullName evidence="3">Uncharacterized protein</fullName>
    </submittedName>
</protein>